<keyword evidence="1" id="KW-0143">Chaperone</keyword>
<dbReference type="PANTHER" id="PTHR34227:SF1">
    <property type="entry name" value="DIMETHYL SULFOXIDE REDUCTASE CHAPERONE-RELATED"/>
    <property type="match status" value="1"/>
</dbReference>
<gene>
    <name evidence="2" type="ORF">GM415_04480</name>
</gene>
<dbReference type="InterPro" id="IPR020945">
    <property type="entry name" value="DMSO/NO3_reduct_chaperone"/>
</dbReference>
<reference evidence="2 3" key="1">
    <citation type="submission" date="2019-11" db="EMBL/GenBank/DDBJ databases">
        <authorList>
            <person name="Zheng R.K."/>
            <person name="Sun C.M."/>
        </authorList>
    </citation>
    <scope>NUCLEOTIDE SEQUENCE [LARGE SCALE GENOMIC DNA]</scope>
    <source>
        <strain evidence="2 3">SRB007</strain>
    </source>
</reference>
<dbReference type="Pfam" id="PF02613">
    <property type="entry name" value="Nitrate_red_del"/>
    <property type="match status" value="1"/>
</dbReference>
<dbReference type="PANTHER" id="PTHR34227">
    <property type="entry name" value="CHAPERONE PROTEIN YCDY"/>
    <property type="match status" value="1"/>
</dbReference>
<evidence type="ECO:0000313" key="2">
    <source>
        <dbReference type="EMBL" id="QGY39407.1"/>
    </source>
</evidence>
<proteinExistence type="predicted"/>
<keyword evidence="3" id="KW-1185">Reference proteome</keyword>
<dbReference type="Proteomes" id="UP000428328">
    <property type="component" value="Chromosome"/>
</dbReference>
<dbReference type="AlphaFoldDB" id="A0A6I6JH48"/>
<dbReference type="InterPro" id="IPR050289">
    <property type="entry name" value="TorD/DmsD_chaperones"/>
</dbReference>
<protein>
    <recommendedName>
        <fullName evidence="4">Molecular chaperone TorD</fullName>
    </recommendedName>
</protein>
<evidence type="ECO:0008006" key="4">
    <source>
        <dbReference type="Google" id="ProtNLM"/>
    </source>
</evidence>
<sequence length="232" mass="24996">MPYPRRVRIITDKGGVPVPVPVISPVDEQIFLLNVIELLAALFRTPDSAGWAAIRDTGLPALAARAPIRTGQLTDTLEKLQGALDSSENTIGIIDELLSEQVRLFVAGRGGVVAPPYESCHRPGESGVMGEAALSMRSRLAEAGLEVALPSNEPPDHLSLELEYLHHLLSTAWAEQDGTREAEALAFSGETMLPWVARFRDALLEGTPHPVFTHAADLAVALLEELSSRADK</sequence>
<accession>A0A6I6JH48</accession>
<dbReference type="Gene3D" id="1.10.3480.10">
    <property type="entry name" value="TorD-like"/>
    <property type="match status" value="1"/>
</dbReference>
<dbReference type="EMBL" id="CP046400">
    <property type="protein sequence ID" value="QGY39407.1"/>
    <property type="molecule type" value="Genomic_DNA"/>
</dbReference>
<evidence type="ECO:0000256" key="1">
    <source>
        <dbReference type="ARBA" id="ARBA00023186"/>
    </source>
</evidence>
<dbReference type="SUPFAM" id="SSF89155">
    <property type="entry name" value="TorD-like"/>
    <property type="match status" value="1"/>
</dbReference>
<organism evidence="2 3">
    <name type="scientific">Pseudodesulfovibrio cashew</name>
    <dbReference type="NCBI Taxonomy" id="2678688"/>
    <lineage>
        <taxon>Bacteria</taxon>
        <taxon>Pseudomonadati</taxon>
        <taxon>Thermodesulfobacteriota</taxon>
        <taxon>Desulfovibrionia</taxon>
        <taxon>Desulfovibrionales</taxon>
        <taxon>Desulfovibrionaceae</taxon>
    </lineage>
</organism>
<dbReference type="KEGG" id="psel:GM415_04480"/>
<evidence type="ECO:0000313" key="3">
    <source>
        <dbReference type="Proteomes" id="UP000428328"/>
    </source>
</evidence>
<dbReference type="InterPro" id="IPR036411">
    <property type="entry name" value="TorD-like_sf"/>
</dbReference>
<name>A0A6I6JH48_9BACT</name>